<feature type="region of interest" description="Disordered" evidence="1">
    <location>
        <begin position="854"/>
        <end position="936"/>
    </location>
</feature>
<evidence type="ECO:0000313" key="2">
    <source>
        <dbReference type="EMBL" id="KZV40072.1"/>
    </source>
</evidence>
<feature type="compositionally biased region" description="Basic residues" evidence="1">
    <location>
        <begin position="136"/>
        <end position="145"/>
    </location>
</feature>
<reference evidence="2 3" key="1">
    <citation type="journal article" date="2015" name="Proc. Natl. Acad. Sci. U.S.A.">
        <title>The resurrection genome of Boea hygrometrica: A blueprint for survival of dehydration.</title>
        <authorList>
            <person name="Xiao L."/>
            <person name="Yang G."/>
            <person name="Zhang L."/>
            <person name="Yang X."/>
            <person name="Zhao S."/>
            <person name="Ji Z."/>
            <person name="Zhou Q."/>
            <person name="Hu M."/>
            <person name="Wang Y."/>
            <person name="Chen M."/>
            <person name="Xu Y."/>
            <person name="Jin H."/>
            <person name="Xiao X."/>
            <person name="Hu G."/>
            <person name="Bao F."/>
            <person name="Hu Y."/>
            <person name="Wan P."/>
            <person name="Li L."/>
            <person name="Deng X."/>
            <person name="Kuang T."/>
            <person name="Xiang C."/>
            <person name="Zhu J.K."/>
            <person name="Oliver M.J."/>
            <person name="He Y."/>
        </authorList>
    </citation>
    <scope>NUCLEOTIDE SEQUENCE [LARGE SCALE GENOMIC DNA]</scope>
    <source>
        <strain evidence="3">cv. XS01</strain>
    </source>
</reference>
<evidence type="ECO:0000313" key="3">
    <source>
        <dbReference type="Proteomes" id="UP000250235"/>
    </source>
</evidence>
<dbReference type="Proteomes" id="UP000250235">
    <property type="component" value="Unassembled WGS sequence"/>
</dbReference>
<keyword evidence="3" id="KW-1185">Reference proteome</keyword>
<organism evidence="2 3">
    <name type="scientific">Dorcoceras hygrometricum</name>
    <dbReference type="NCBI Taxonomy" id="472368"/>
    <lineage>
        <taxon>Eukaryota</taxon>
        <taxon>Viridiplantae</taxon>
        <taxon>Streptophyta</taxon>
        <taxon>Embryophyta</taxon>
        <taxon>Tracheophyta</taxon>
        <taxon>Spermatophyta</taxon>
        <taxon>Magnoliopsida</taxon>
        <taxon>eudicotyledons</taxon>
        <taxon>Gunneridae</taxon>
        <taxon>Pentapetalae</taxon>
        <taxon>asterids</taxon>
        <taxon>lamiids</taxon>
        <taxon>Lamiales</taxon>
        <taxon>Gesneriaceae</taxon>
        <taxon>Didymocarpoideae</taxon>
        <taxon>Trichosporeae</taxon>
        <taxon>Loxocarpinae</taxon>
        <taxon>Dorcoceras</taxon>
    </lineage>
</organism>
<accession>A0A2Z7BZI2</accession>
<name>A0A2Z7BZI2_9LAMI</name>
<dbReference type="EMBL" id="KV000666">
    <property type="protein sequence ID" value="KZV40072.1"/>
    <property type="molecule type" value="Genomic_DNA"/>
</dbReference>
<gene>
    <name evidence="2" type="ORF">F511_30821</name>
</gene>
<feature type="region of interest" description="Disordered" evidence="1">
    <location>
        <begin position="136"/>
        <end position="157"/>
    </location>
</feature>
<dbReference type="AlphaFoldDB" id="A0A2Z7BZI2"/>
<sequence>MDDAGLVAVFESFVATGLKGFLGCPVVYYEDALTEFFENGLVRDGMIVSTIQGISVEISEEVFAAAFELPMEGLTDLSEVPKDLVFDARIIFLSLRSRAFTSSRILTEKTVHRYVVINEKVGGEEVADAPKVKKTPVKKAASKKRPATDAAAEPVVKKKRTKKSKSLSVKATLEILPVEAVPLQMIAPIPVVPTEQPPVPKRKTQKRKMRLVLGSDDEIFDSEPVVGGSIVGEAAVEVVDDTVEKDVETVVESVGISEAETAVDSVNVETVVESVDEPISLPAVADVLNEETAVDSVNVETVVESVDEPISLPAVADVLNEGISTADDVDIIIEQVIAETAQLETGEGEQVDEPDVSRATVEDQAVASDTDEEFIADQVFGTGVEEMATEAVELSTDEAMSLEDILMTIPAECPLPSVGVEITKIILGETISIPGVNEGDWYKASLPKIPAADKGKAPLLERTLLKIIDDVDRFFNSFSMKRLATLKIDESYFDKEALILSWAETDSTRVALNRRTYILTKYRELLIRKFLEARKINFTPGEGSSDTDLKVLEMLYDLHMFVVIESCGDHWVKIPQRVVSGEISRQRSYDDMLPPVSKFFKLMKKRWGDVCIEVAQFSVSGKLLPVGSINFFRTLTVVEPVSVFVPRQSSFISWRLSQLCTAFVRYSLFSGLRTDDIRSFVSTIALDRTVLRNVQIDQSSISVAPSVQMMLDPSSFSSSTSDDSSMHFDDHDIADTSISLPPAVTDVIESLSKLHASIDQVRSEQFRRKEDAHNLKDILLVHLRDLENRISARFDEQDRVHRALRKDTHDQKNLLLLDLKSTHQKLSAQIAAAAFDTVDVRKEVKEINAKVNYLDGSGDAKKGESSSSRPQPPPDDQSRPNGGVCGNRADEQRSGARESSSRGGSRSRGDRSGSSKRRHYSSGGGPFRRSFEDCLG</sequence>
<proteinExistence type="predicted"/>
<feature type="compositionally biased region" description="Basic and acidic residues" evidence="1">
    <location>
        <begin position="888"/>
        <end position="900"/>
    </location>
</feature>
<protein>
    <submittedName>
        <fullName evidence="2">Uncharacterized protein</fullName>
    </submittedName>
</protein>
<evidence type="ECO:0000256" key="1">
    <source>
        <dbReference type="SAM" id="MobiDB-lite"/>
    </source>
</evidence>